<keyword evidence="9" id="KW-0677">Repeat</keyword>
<dbReference type="RefSeq" id="XP_022307409.1">
    <property type="nucleotide sequence ID" value="XM_022451701.1"/>
</dbReference>
<comment type="similarity">
    <text evidence="4">Belongs to the WD repeat ELP2 family.</text>
</comment>
<dbReference type="AlphaFoldDB" id="A0A8B8BX30"/>
<organism evidence="12 13">
    <name type="scientific">Crassostrea virginica</name>
    <name type="common">Eastern oyster</name>
    <dbReference type="NCBI Taxonomy" id="6565"/>
    <lineage>
        <taxon>Eukaryota</taxon>
        <taxon>Metazoa</taxon>
        <taxon>Spiralia</taxon>
        <taxon>Lophotrochozoa</taxon>
        <taxon>Mollusca</taxon>
        <taxon>Bivalvia</taxon>
        <taxon>Autobranchia</taxon>
        <taxon>Pteriomorphia</taxon>
        <taxon>Ostreida</taxon>
        <taxon>Ostreoidea</taxon>
        <taxon>Ostreidae</taxon>
        <taxon>Crassostrea</taxon>
    </lineage>
</organism>
<feature type="repeat" description="WD" evidence="11">
    <location>
        <begin position="676"/>
        <end position="708"/>
    </location>
</feature>
<evidence type="ECO:0000256" key="5">
    <source>
        <dbReference type="ARBA" id="ARBA00020267"/>
    </source>
</evidence>
<dbReference type="InterPro" id="IPR037289">
    <property type="entry name" value="Elp2"/>
</dbReference>
<dbReference type="UniPathway" id="UPA00988"/>
<evidence type="ECO:0000256" key="1">
    <source>
        <dbReference type="ARBA" id="ARBA00004123"/>
    </source>
</evidence>
<evidence type="ECO:0000313" key="12">
    <source>
        <dbReference type="Proteomes" id="UP000694844"/>
    </source>
</evidence>
<dbReference type="OrthoDB" id="27911at2759"/>
<dbReference type="GO" id="GO:0033588">
    <property type="term" value="C:elongator holoenzyme complex"/>
    <property type="evidence" value="ECO:0007669"/>
    <property type="project" value="InterPro"/>
</dbReference>
<evidence type="ECO:0000256" key="2">
    <source>
        <dbReference type="ARBA" id="ARBA00004496"/>
    </source>
</evidence>
<evidence type="ECO:0000256" key="11">
    <source>
        <dbReference type="PROSITE-ProRule" id="PRU00221"/>
    </source>
</evidence>
<dbReference type="InterPro" id="IPR036322">
    <property type="entry name" value="WD40_repeat_dom_sf"/>
</dbReference>
<dbReference type="Pfam" id="PF00400">
    <property type="entry name" value="WD40"/>
    <property type="match status" value="6"/>
</dbReference>
<gene>
    <name evidence="13" type="primary">LOC111113426</name>
</gene>
<reference evidence="13" key="1">
    <citation type="submission" date="2025-08" db="UniProtKB">
        <authorList>
            <consortium name="RefSeq"/>
        </authorList>
    </citation>
    <scope>IDENTIFICATION</scope>
    <source>
        <tissue evidence="13">Whole sample</tissue>
    </source>
</reference>
<feature type="repeat" description="WD" evidence="11">
    <location>
        <begin position="208"/>
        <end position="245"/>
    </location>
</feature>
<dbReference type="SUPFAM" id="SSF50978">
    <property type="entry name" value="WD40 repeat-like"/>
    <property type="match status" value="3"/>
</dbReference>
<evidence type="ECO:0000256" key="7">
    <source>
        <dbReference type="ARBA" id="ARBA00022574"/>
    </source>
</evidence>
<keyword evidence="7 11" id="KW-0853">WD repeat</keyword>
<dbReference type="SMART" id="SM00320">
    <property type="entry name" value="WD40"/>
    <property type="match status" value="11"/>
</dbReference>
<proteinExistence type="inferred from homology"/>
<keyword evidence="8" id="KW-0819">tRNA processing</keyword>
<protein>
    <recommendedName>
        <fullName evidence="5">Elongator complex protein 2</fullName>
    </recommendedName>
</protein>
<dbReference type="Proteomes" id="UP000694844">
    <property type="component" value="Chromosome 9"/>
</dbReference>
<comment type="subcellular location">
    <subcellularLocation>
        <location evidence="2">Cytoplasm</location>
    </subcellularLocation>
    <subcellularLocation>
        <location evidence="1">Nucleus</location>
    </subcellularLocation>
</comment>
<evidence type="ECO:0000256" key="3">
    <source>
        <dbReference type="ARBA" id="ARBA00005043"/>
    </source>
</evidence>
<evidence type="ECO:0000256" key="10">
    <source>
        <dbReference type="ARBA" id="ARBA00023242"/>
    </source>
</evidence>
<dbReference type="Gene3D" id="2.130.10.10">
    <property type="entry name" value="YVTN repeat-like/Quinoprotein amine dehydrogenase"/>
    <property type="match status" value="5"/>
</dbReference>
<evidence type="ECO:0000313" key="13">
    <source>
        <dbReference type="RefSeq" id="XP_022307409.1"/>
    </source>
</evidence>
<dbReference type="FunFam" id="2.130.10.10:FF:000575">
    <property type="entry name" value="Elongator acetyltransferase complex subunit 2"/>
    <property type="match status" value="1"/>
</dbReference>
<keyword evidence="12" id="KW-1185">Reference proteome</keyword>
<name>A0A8B8BX30_CRAVI</name>
<evidence type="ECO:0000256" key="6">
    <source>
        <dbReference type="ARBA" id="ARBA00022490"/>
    </source>
</evidence>
<dbReference type="GO" id="GO:0005634">
    <property type="term" value="C:nucleus"/>
    <property type="evidence" value="ECO:0007669"/>
    <property type="project" value="UniProtKB-SubCell"/>
</dbReference>
<dbReference type="PANTHER" id="PTHR44111">
    <property type="entry name" value="ELONGATOR COMPLEX PROTEIN 2"/>
    <property type="match status" value="1"/>
</dbReference>
<evidence type="ECO:0000256" key="8">
    <source>
        <dbReference type="ARBA" id="ARBA00022694"/>
    </source>
</evidence>
<sequence>MCDVEPFYISCGCNRTPHCVDWASSGVLCFGACHSVAIYHPEGYSQGHGTISHTLIKHTGRVNCVKWIQKSNLQASDERFISGSVDKTAIVWKKQKNNQYIPVSVLDFHSGSITVVNGIELTNQKETYVVTGSTDSQVMIWKDSGTDEFTPLQSLNFGSGFVLDISLVCLPSVEVPLFACGCDDHKIHLYTLQDDFKIFQFFSKVMSLQGHEDWVRAVNFCVEDSGDIMLASAGQDYLIRIWRLSRRQAGVDDVIKSVQQLSIDEEIKMRENTFSFTCKGKKHMFAVSLESVLSGHENWIYSIRWQPPVVMETSNHQPMRLLSASMDKTMIIWSPDQDSGVWIEQMRVGEVGGNTLGLYGGMFAPDGKSIIAHGYQGAFHQWSHDEVSNQWRPVVTGSGHFDEVEDLGWDTGGGQFVVSVSKDQTTRLHAPTTYKQGQEIWYEIARPQVHGYDLQCLAMINRYKFASGADEKVIRAFEAPRNFIENFCSLCGKDLKSELQKEEAQNRPEGASVPALGLSNKAVFSGERISDNRELQPHPNDQYPEVYFTPMTLTEPPTEEQLLQNTLWPETQKLYGHGYEIFSLASDPQGKILVSACKAAKAEFAGLILWDTVSWTQLSTLSGHTLTVTQMAFSHNGNFLLSVSRDRTWMVYKKKTSDQPESDPLFSKLIGTDKKSAVHARIIWSCAWSPDDKHFFTASRDKKIIVWQNPGLCDDPGSALQPVDSVTLPDSVTAIDVSNHLLPDNKHLLAAGLDNGRISLYTWKPTVDKSSGFRLVAELDQSQSHHLTVKRIRFSPQLKNNKIQELASCSLDHCVKLYRTDLTKL</sequence>
<accession>A0A8B8BX30</accession>
<dbReference type="PROSITE" id="PS50082">
    <property type="entry name" value="WD_REPEATS_2"/>
    <property type="match status" value="3"/>
</dbReference>
<dbReference type="GO" id="GO:0002098">
    <property type="term" value="P:tRNA wobble uridine modification"/>
    <property type="evidence" value="ECO:0007669"/>
    <property type="project" value="InterPro"/>
</dbReference>
<feature type="repeat" description="WD" evidence="11">
    <location>
        <begin position="621"/>
        <end position="662"/>
    </location>
</feature>
<keyword evidence="6" id="KW-0963">Cytoplasm</keyword>
<keyword evidence="10" id="KW-0539">Nucleus</keyword>
<dbReference type="FunFam" id="2.130.10.10:FF:001709">
    <property type="entry name" value="Elongator complex protein 2"/>
    <property type="match status" value="1"/>
</dbReference>
<dbReference type="PANTHER" id="PTHR44111:SF1">
    <property type="entry name" value="ELONGATOR COMPLEX PROTEIN 2"/>
    <property type="match status" value="1"/>
</dbReference>
<dbReference type="PROSITE" id="PS50294">
    <property type="entry name" value="WD_REPEATS_REGION"/>
    <property type="match status" value="1"/>
</dbReference>
<comment type="pathway">
    <text evidence="3">tRNA modification; 5-methoxycarbonylmethyl-2-thiouridine-tRNA biosynthesis.</text>
</comment>
<dbReference type="GO" id="GO:0005737">
    <property type="term" value="C:cytoplasm"/>
    <property type="evidence" value="ECO:0007669"/>
    <property type="project" value="UniProtKB-SubCell"/>
</dbReference>
<evidence type="ECO:0000256" key="4">
    <source>
        <dbReference type="ARBA" id="ARBA00005881"/>
    </source>
</evidence>
<evidence type="ECO:0000256" key="9">
    <source>
        <dbReference type="ARBA" id="ARBA00022737"/>
    </source>
</evidence>
<dbReference type="InterPro" id="IPR015943">
    <property type="entry name" value="WD40/YVTN_repeat-like_dom_sf"/>
</dbReference>
<dbReference type="InterPro" id="IPR001680">
    <property type="entry name" value="WD40_rpt"/>
</dbReference>
<dbReference type="GeneID" id="111113426"/>